<dbReference type="OMA" id="NTIHVEC"/>
<dbReference type="Pfam" id="PF00646">
    <property type="entry name" value="F-box"/>
    <property type="match status" value="1"/>
</dbReference>
<dbReference type="Gene3D" id="1.20.1280.50">
    <property type="match status" value="1"/>
</dbReference>
<evidence type="ECO:0000313" key="3">
    <source>
        <dbReference type="EMBL" id="ESQ47169.1"/>
    </source>
</evidence>
<dbReference type="SUPFAM" id="SSF81383">
    <property type="entry name" value="F-box domain"/>
    <property type="match status" value="1"/>
</dbReference>
<dbReference type="PANTHER" id="PTHR33127">
    <property type="entry name" value="TRANSMEMBRANE PROTEIN"/>
    <property type="match status" value="1"/>
</dbReference>
<dbReference type="PANTHER" id="PTHR33127:SF5">
    <property type="entry name" value="TRANSMEMBRANE PROTEIN"/>
    <property type="match status" value="1"/>
</dbReference>
<dbReference type="SUPFAM" id="SSF50965">
    <property type="entry name" value="Galactose oxidase, central domain"/>
    <property type="match status" value="1"/>
</dbReference>
<evidence type="ECO:0000259" key="2">
    <source>
        <dbReference type="Pfam" id="PF03478"/>
    </source>
</evidence>
<name>V4LTN7_EUTSA</name>
<dbReference type="Pfam" id="PF03478">
    <property type="entry name" value="Beta-prop_KIB1-4"/>
    <property type="match status" value="1"/>
</dbReference>
<dbReference type="Proteomes" id="UP000030689">
    <property type="component" value="Unassembled WGS sequence"/>
</dbReference>
<dbReference type="InterPro" id="IPR011043">
    <property type="entry name" value="Gal_Oxase/kelch_b-propeller"/>
</dbReference>
<feature type="domain" description="KIB1-4 beta-propeller" evidence="2">
    <location>
        <begin position="181"/>
        <end position="281"/>
    </location>
</feature>
<dbReference type="Gramene" id="ESQ47169">
    <property type="protein sequence ID" value="ESQ47169"/>
    <property type="gene ID" value="EUTSA_v10028173mg"/>
</dbReference>
<organism evidence="3 4">
    <name type="scientific">Eutrema salsugineum</name>
    <name type="common">Saltwater cress</name>
    <name type="synonym">Sisymbrium salsugineum</name>
    <dbReference type="NCBI Taxonomy" id="72664"/>
    <lineage>
        <taxon>Eukaryota</taxon>
        <taxon>Viridiplantae</taxon>
        <taxon>Streptophyta</taxon>
        <taxon>Embryophyta</taxon>
        <taxon>Tracheophyta</taxon>
        <taxon>Spermatophyta</taxon>
        <taxon>Magnoliopsida</taxon>
        <taxon>eudicotyledons</taxon>
        <taxon>Gunneridae</taxon>
        <taxon>Pentapetalae</taxon>
        <taxon>rosids</taxon>
        <taxon>malvids</taxon>
        <taxon>Brassicales</taxon>
        <taxon>Brassicaceae</taxon>
        <taxon>Eutremeae</taxon>
        <taxon>Eutrema</taxon>
    </lineage>
</organism>
<dbReference type="STRING" id="72664.V4LTN7"/>
<accession>V4LTN7</accession>
<feature type="domain" description="F-box" evidence="1">
    <location>
        <begin position="36"/>
        <end position="73"/>
    </location>
</feature>
<dbReference type="InterPro" id="IPR001810">
    <property type="entry name" value="F-box_dom"/>
</dbReference>
<keyword evidence="4" id="KW-1185">Reference proteome</keyword>
<dbReference type="InterPro" id="IPR005174">
    <property type="entry name" value="KIB1-4_b-propeller"/>
</dbReference>
<protein>
    <submittedName>
        <fullName evidence="3">Uncharacterized protein</fullName>
    </submittedName>
</protein>
<proteinExistence type="predicted"/>
<sequence length="316" mass="36844">MTVYKRAMMKKKKNKICQRKKKKITEAKASNNQDYSNLPFDITLLIMQRLSFKDNIRACAVCKTWQQACVSARVDEYPTPWLISFPFDKDEYELYDPSLDKTHICKPTPPELRGSYIYCSRDGWFLVHSRNLNEIFFFNPFTHERIGLPWPDIWTTYTHALAFSLCTFPQRLAFQEGGLLIEHVVFSNGIFYCLTETGSLGMFDLSTNSWNVLSQRPPKCVRPNKRFMTEYKGEIFLIYTNTHYLQPRFLKIDLANGRWTDKISLGGLTFYLSTTSTLTTNRDLVHTPQRSTGYNVWAKPPLNASDLFKFQEIHSS</sequence>
<dbReference type="AlphaFoldDB" id="V4LTN7"/>
<reference evidence="3 4" key="1">
    <citation type="journal article" date="2013" name="Front. Plant Sci.">
        <title>The Reference Genome of the Halophytic Plant Eutrema salsugineum.</title>
        <authorList>
            <person name="Yang R."/>
            <person name="Jarvis D.E."/>
            <person name="Chen H."/>
            <person name="Beilstein M.A."/>
            <person name="Grimwood J."/>
            <person name="Jenkins J."/>
            <person name="Shu S."/>
            <person name="Prochnik S."/>
            <person name="Xin M."/>
            <person name="Ma C."/>
            <person name="Schmutz J."/>
            <person name="Wing R.A."/>
            <person name="Mitchell-Olds T."/>
            <person name="Schumaker K.S."/>
            <person name="Wang X."/>
        </authorList>
    </citation>
    <scope>NUCLEOTIDE SEQUENCE [LARGE SCALE GENOMIC DNA]</scope>
</reference>
<evidence type="ECO:0000313" key="4">
    <source>
        <dbReference type="Proteomes" id="UP000030689"/>
    </source>
</evidence>
<dbReference type="CDD" id="cd09917">
    <property type="entry name" value="F-box_SF"/>
    <property type="match status" value="1"/>
</dbReference>
<evidence type="ECO:0000259" key="1">
    <source>
        <dbReference type="Pfam" id="PF00646"/>
    </source>
</evidence>
<dbReference type="eggNOG" id="ENOG502QWFR">
    <property type="taxonomic scope" value="Eukaryota"/>
</dbReference>
<dbReference type="EMBL" id="KI517416">
    <property type="protein sequence ID" value="ESQ47169.1"/>
    <property type="molecule type" value="Genomic_DNA"/>
</dbReference>
<dbReference type="InterPro" id="IPR036047">
    <property type="entry name" value="F-box-like_dom_sf"/>
</dbReference>
<gene>
    <name evidence="3" type="ORF">EUTSA_v10028173mg</name>
</gene>
<dbReference type="KEGG" id="eus:EUTSA_v10028173mg"/>